<dbReference type="EMBL" id="QWIQ01000377">
    <property type="protein sequence ID" value="RMY90667.1"/>
    <property type="molecule type" value="Genomic_DNA"/>
</dbReference>
<dbReference type="CDD" id="cd11285">
    <property type="entry name" value="ADF_Twf-N_like"/>
    <property type="match status" value="1"/>
</dbReference>
<dbReference type="SUPFAM" id="SSF55753">
    <property type="entry name" value="Actin depolymerizing proteins"/>
    <property type="match status" value="2"/>
</dbReference>
<dbReference type="GO" id="GO:0030042">
    <property type="term" value="P:actin filament depolymerization"/>
    <property type="evidence" value="ECO:0007669"/>
    <property type="project" value="TreeGrafter"/>
</dbReference>
<feature type="domain" description="ADF-H" evidence="9">
    <location>
        <begin position="33"/>
        <end position="165"/>
    </location>
</feature>
<comment type="caution">
    <text evidence="10">The sequence shown here is derived from an EMBL/GenBank/DDBJ whole genome shotgun (WGS) entry which is preliminary data.</text>
</comment>
<keyword evidence="3" id="KW-0963">Cytoplasm</keyword>
<comment type="similarity">
    <text evidence="2">Belongs to the actin-binding proteins ADF family. Twinfilin subfamily.</text>
</comment>
<evidence type="ECO:0000256" key="7">
    <source>
        <dbReference type="ARBA" id="ARBA00038532"/>
    </source>
</evidence>
<dbReference type="Gene3D" id="3.40.20.10">
    <property type="entry name" value="Severin"/>
    <property type="match status" value="2"/>
</dbReference>
<dbReference type="GO" id="GO:0005884">
    <property type="term" value="C:actin filament"/>
    <property type="evidence" value="ECO:0007669"/>
    <property type="project" value="TreeGrafter"/>
</dbReference>
<evidence type="ECO:0000256" key="5">
    <source>
        <dbReference type="ARBA" id="ARBA00023203"/>
    </source>
</evidence>
<accession>A0A3M7FPQ2</accession>
<dbReference type="PANTHER" id="PTHR13759">
    <property type="entry name" value="TWINFILIN"/>
    <property type="match status" value="1"/>
</dbReference>
<evidence type="ECO:0000256" key="1">
    <source>
        <dbReference type="ARBA" id="ARBA00004245"/>
    </source>
</evidence>
<keyword evidence="4" id="KW-0677">Repeat</keyword>
<feature type="region of interest" description="Disordered" evidence="8">
    <location>
        <begin position="320"/>
        <end position="369"/>
    </location>
</feature>
<gene>
    <name evidence="10" type="ORF">D0862_09910</name>
    <name evidence="11" type="ORF">D0864_03911</name>
</gene>
<dbReference type="Pfam" id="PF00241">
    <property type="entry name" value="Cofilin_ADF"/>
    <property type="match status" value="2"/>
</dbReference>
<sequence length="369" mass="40023">MNEVTVADREKDAVRNIRSVSQSSSLYPPSSNPVPPATKELQDAFNALVSSTDQRAVLASIDNEQLVPTTTLAASSASFSDDLHKLQDHLSQDRAAYVLVKTQDAPDGYVAVTFVPNAAPVRQKMLFASTRLTLVRELGLERFRQQIFCTEKEELTPEGWAKHDAHVSLEAPLTEEESGLKGVKDAEAAESMGTSGRRGHVSSRVDIKTGDGVLEALRSLKEEGFKGTLVQLKYQLPDEILMLDSSNDGVQPDAVGKTINSAEPRYSFYSVPSTSGSEPEIAFIYTCPSGSKIKERMVYSTGKSWTRIVAERDAGIAVAKSLEATEPDELTADEFGSGEKKEEQASEAGAAELKPASNGFARPKRPGRR</sequence>
<name>A0A3M7FPQ2_HORWE</name>
<evidence type="ECO:0000259" key="9">
    <source>
        <dbReference type="PROSITE" id="PS51263"/>
    </source>
</evidence>
<comment type="subcellular location">
    <subcellularLocation>
        <location evidence="1">Cytoplasm</location>
        <location evidence="1">Cytoskeleton</location>
    </subcellularLocation>
</comment>
<dbReference type="CDD" id="cd11284">
    <property type="entry name" value="ADF_Twf-C_like"/>
    <property type="match status" value="1"/>
</dbReference>
<dbReference type="GO" id="GO:0005737">
    <property type="term" value="C:cytoplasm"/>
    <property type="evidence" value="ECO:0007669"/>
    <property type="project" value="TreeGrafter"/>
</dbReference>
<dbReference type="EMBL" id="QWIO01000319">
    <property type="protein sequence ID" value="RMY99884.1"/>
    <property type="molecule type" value="Genomic_DNA"/>
</dbReference>
<reference evidence="12 13" key="1">
    <citation type="journal article" date="2018" name="BMC Genomics">
        <title>Genomic evidence for intraspecific hybridization in a clonal and extremely halotolerant yeast.</title>
        <authorList>
            <person name="Gostincar C."/>
            <person name="Stajich J.E."/>
            <person name="Zupancic J."/>
            <person name="Zalar P."/>
            <person name="Gunde-Cimerman N."/>
        </authorList>
    </citation>
    <scope>NUCLEOTIDE SEQUENCE [LARGE SCALE GENOMIC DNA]</scope>
    <source>
        <strain evidence="11 12">EXF-10513</strain>
        <strain evidence="10 13">EXF-171</strain>
    </source>
</reference>
<evidence type="ECO:0000256" key="2">
    <source>
        <dbReference type="ARBA" id="ARBA00009557"/>
    </source>
</evidence>
<dbReference type="AlphaFoldDB" id="A0A3M7FPQ2"/>
<comment type="subunit">
    <text evidence="7">Interacts with G-actin; ADP-actin form.</text>
</comment>
<dbReference type="InterPro" id="IPR029006">
    <property type="entry name" value="ADF-H/Gelsolin-like_dom_sf"/>
</dbReference>
<evidence type="ECO:0000313" key="11">
    <source>
        <dbReference type="EMBL" id="RMY99884.1"/>
    </source>
</evidence>
<evidence type="ECO:0000256" key="4">
    <source>
        <dbReference type="ARBA" id="ARBA00022737"/>
    </source>
</evidence>
<dbReference type="VEuPathDB" id="FungiDB:BTJ68_11704"/>
<dbReference type="GO" id="GO:0051016">
    <property type="term" value="P:barbed-end actin filament capping"/>
    <property type="evidence" value="ECO:0007669"/>
    <property type="project" value="TreeGrafter"/>
</dbReference>
<dbReference type="PANTHER" id="PTHR13759:SF1">
    <property type="entry name" value="TWINFILIN"/>
    <property type="match status" value="1"/>
</dbReference>
<dbReference type="PROSITE" id="PS51263">
    <property type="entry name" value="ADF_H"/>
    <property type="match status" value="2"/>
</dbReference>
<keyword evidence="5" id="KW-0009">Actin-binding</keyword>
<dbReference type="InterPro" id="IPR028458">
    <property type="entry name" value="Twinfilin"/>
</dbReference>
<proteinExistence type="inferred from homology"/>
<dbReference type="SMART" id="SM00102">
    <property type="entry name" value="ADF"/>
    <property type="match status" value="2"/>
</dbReference>
<dbReference type="Proteomes" id="UP000281468">
    <property type="component" value="Unassembled WGS sequence"/>
</dbReference>
<feature type="domain" description="ADF-H" evidence="9">
    <location>
        <begin position="204"/>
        <end position="340"/>
    </location>
</feature>
<evidence type="ECO:0000256" key="6">
    <source>
        <dbReference type="ARBA" id="ARBA00023212"/>
    </source>
</evidence>
<evidence type="ECO:0000313" key="12">
    <source>
        <dbReference type="Proteomes" id="UP000269539"/>
    </source>
</evidence>
<organism evidence="10 13">
    <name type="scientific">Hortaea werneckii</name>
    <name type="common">Black yeast</name>
    <name type="synonym">Cladosporium werneckii</name>
    <dbReference type="NCBI Taxonomy" id="91943"/>
    <lineage>
        <taxon>Eukaryota</taxon>
        <taxon>Fungi</taxon>
        <taxon>Dikarya</taxon>
        <taxon>Ascomycota</taxon>
        <taxon>Pezizomycotina</taxon>
        <taxon>Dothideomycetes</taxon>
        <taxon>Dothideomycetidae</taxon>
        <taxon>Mycosphaerellales</taxon>
        <taxon>Teratosphaeriaceae</taxon>
        <taxon>Hortaea</taxon>
    </lineage>
</organism>
<evidence type="ECO:0000256" key="8">
    <source>
        <dbReference type="SAM" id="MobiDB-lite"/>
    </source>
</evidence>
<dbReference type="Proteomes" id="UP000269539">
    <property type="component" value="Unassembled WGS sequence"/>
</dbReference>
<protein>
    <recommendedName>
        <fullName evidence="9">ADF-H domain-containing protein</fullName>
    </recommendedName>
</protein>
<dbReference type="InterPro" id="IPR002108">
    <property type="entry name" value="ADF-H"/>
</dbReference>
<evidence type="ECO:0000313" key="13">
    <source>
        <dbReference type="Proteomes" id="UP000281468"/>
    </source>
</evidence>
<dbReference type="GO" id="GO:0003785">
    <property type="term" value="F:actin monomer binding"/>
    <property type="evidence" value="ECO:0007669"/>
    <property type="project" value="TreeGrafter"/>
</dbReference>
<evidence type="ECO:0000256" key="3">
    <source>
        <dbReference type="ARBA" id="ARBA00022490"/>
    </source>
</evidence>
<dbReference type="GO" id="GO:0051015">
    <property type="term" value="F:actin filament binding"/>
    <property type="evidence" value="ECO:0007669"/>
    <property type="project" value="TreeGrafter"/>
</dbReference>
<evidence type="ECO:0000313" key="10">
    <source>
        <dbReference type="EMBL" id="RMY90667.1"/>
    </source>
</evidence>
<keyword evidence="6" id="KW-0206">Cytoskeleton</keyword>